<feature type="compositionally biased region" description="Polar residues" evidence="7">
    <location>
        <begin position="232"/>
        <end position="247"/>
    </location>
</feature>
<feature type="region of interest" description="Disordered" evidence="7">
    <location>
        <begin position="225"/>
        <end position="247"/>
    </location>
</feature>
<dbReference type="AlphaFoldDB" id="A0A9N9MPL0"/>
<protein>
    <recommendedName>
        <fullName evidence="6">Probable U2 small nuclear ribonucleoprotein A'</fullName>
    </recommendedName>
</protein>
<keyword evidence="9" id="KW-1185">Reference proteome</keyword>
<name>A0A9N9MPL0_9CUCU</name>
<dbReference type="PANTHER" id="PTHR10552">
    <property type="entry name" value="U2 SMALL NUCLEAR RIBONUCLEOPROTEIN A"/>
    <property type="match status" value="1"/>
</dbReference>
<dbReference type="SUPFAM" id="SSF52058">
    <property type="entry name" value="L domain-like"/>
    <property type="match status" value="1"/>
</dbReference>
<dbReference type="InterPro" id="IPR032675">
    <property type="entry name" value="LRR_dom_sf"/>
</dbReference>
<dbReference type="GO" id="GO:0030620">
    <property type="term" value="F:U2 snRNA binding"/>
    <property type="evidence" value="ECO:0007669"/>
    <property type="project" value="InterPro"/>
</dbReference>
<accession>A0A9N9MPL0</accession>
<dbReference type="PANTHER" id="PTHR10552:SF6">
    <property type="entry name" value="U2 SMALL NUCLEAR RIBONUCLEOPROTEIN A"/>
    <property type="match status" value="1"/>
</dbReference>
<evidence type="ECO:0000256" key="5">
    <source>
        <dbReference type="ARBA" id="ARBA00024196"/>
    </source>
</evidence>
<keyword evidence="4" id="KW-0539">Nucleus</keyword>
<comment type="subcellular location">
    <subcellularLocation>
        <location evidence="1">Nucleus</location>
    </subcellularLocation>
</comment>
<dbReference type="Proteomes" id="UP001152799">
    <property type="component" value="Chromosome 3"/>
</dbReference>
<evidence type="ECO:0000313" key="9">
    <source>
        <dbReference type="Proteomes" id="UP001152799"/>
    </source>
</evidence>
<proteinExistence type="inferred from homology"/>
<dbReference type="Gene3D" id="3.80.10.10">
    <property type="entry name" value="Ribonuclease Inhibitor"/>
    <property type="match status" value="1"/>
</dbReference>
<evidence type="ECO:0000256" key="4">
    <source>
        <dbReference type="ARBA" id="ARBA00023242"/>
    </source>
</evidence>
<dbReference type="InterPro" id="IPR044640">
    <property type="entry name" value="RU2A"/>
</dbReference>
<evidence type="ECO:0000256" key="7">
    <source>
        <dbReference type="SAM" id="MobiDB-lite"/>
    </source>
</evidence>
<sequence>MVKLTAELIQNSMQYINPVKDRELDLRGYRIPEIENLGATGDQFDTIDFSDNDIRKIDGFPYLKRLKCLLLNNNRIMRIADHLDEYIPNLESLILTGNQIEELGDVEPLATLEKLTTLSLMHNPVTAKQHYRLYLVYKLPQLKLLDFRKIKQRERDDAKALFKSKKGKEIQKEIIKRSKTFVPGGDMHNIAKSRGLSDEEIRKIREAINRANSLEEVERLQKILQSGHIPGTEQNNGETNGDSMDFE</sequence>
<dbReference type="EMBL" id="OU892279">
    <property type="protein sequence ID" value="CAG9766030.1"/>
    <property type="molecule type" value="Genomic_DNA"/>
</dbReference>
<dbReference type="GO" id="GO:0000398">
    <property type="term" value="P:mRNA splicing, via spliceosome"/>
    <property type="evidence" value="ECO:0007669"/>
    <property type="project" value="InterPro"/>
</dbReference>
<dbReference type="OrthoDB" id="433501at2759"/>
<evidence type="ECO:0000256" key="6">
    <source>
        <dbReference type="ARBA" id="ARBA00069881"/>
    </source>
</evidence>
<reference evidence="8" key="1">
    <citation type="submission" date="2022-01" db="EMBL/GenBank/DDBJ databases">
        <authorList>
            <person name="King R."/>
        </authorList>
    </citation>
    <scope>NUCLEOTIDE SEQUENCE</scope>
</reference>
<comment type="similarity">
    <text evidence="5">Belongs to the U2 small nuclear ribonucleoprotein A family.</text>
</comment>
<keyword evidence="2" id="KW-0433">Leucine-rich repeat</keyword>
<evidence type="ECO:0000256" key="2">
    <source>
        <dbReference type="ARBA" id="ARBA00022614"/>
    </source>
</evidence>
<dbReference type="PROSITE" id="PS51450">
    <property type="entry name" value="LRR"/>
    <property type="match status" value="1"/>
</dbReference>
<dbReference type="GO" id="GO:0005686">
    <property type="term" value="C:U2 snRNP"/>
    <property type="evidence" value="ECO:0007669"/>
    <property type="project" value="TreeGrafter"/>
</dbReference>
<evidence type="ECO:0000313" key="8">
    <source>
        <dbReference type="EMBL" id="CAG9766030.1"/>
    </source>
</evidence>
<dbReference type="InterPro" id="IPR001611">
    <property type="entry name" value="Leu-rich_rpt"/>
</dbReference>
<organism evidence="8 9">
    <name type="scientific">Ceutorhynchus assimilis</name>
    <name type="common">cabbage seed weevil</name>
    <dbReference type="NCBI Taxonomy" id="467358"/>
    <lineage>
        <taxon>Eukaryota</taxon>
        <taxon>Metazoa</taxon>
        <taxon>Ecdysozoa</taxon>
        <taxon>Arthropoda</taxon>
        <taxon>Hexapoda</taxon>
        <taxon>Insecta</taxon>
        <taxon>Pterygota</taxon>
        <taxon>Neoptera</taxon>
        <taxon>Endopterygota</taxon>
        <taxon>Coleoptera</taxon>
        <taxon>Polyphaga</taxon>
        <taxon>Cucujiformia</taxon>
        <taxon>Curculionidae</taxon>
        <taxon>Ceutorhynchinae</taxon>
        <taxon>Ceutorhynchus</taxon>
    </lineage>
</organism>
<dbReference type="FunFam" id="3.80.10.10:FF:000026">
    <property type="entry name" value="U2 small nuclear ribonucleoprotein A"/>
    <property type="match status" value="1"/>
</dbReference>
<evidence type="ECO:0000256" key="3">
    <source>
        <dbReference type="ARBA" id="ARBA00022737"/>
    </source>
</evidence>
<dbReference type="Pfam" id="PF14580">
    <property type="entry name" value="LRR_9"/>
    <property type="match status" value="1"/>
</dbReference>
<gene>
    <name evidence="8" type="ORF">CEUTPL_LOCUS6624</name>
</gene>
<keyword evidence="3" id="KW-0677">Repeat</keyword>
<evidence type="ECO:0000256" key="1">
    <source>
        <dbReference type="ARBA" id="ARBA00004123"/>
    </source>
</evidence>